<dbReference type="InParanoid" id="H0EQ23"/>
<accession>H0EQ23</accession>
<protein>
    <submittedName>
        <fullName evidence="2">Uncharacterized protein</fullName>
    </submittedName>
</protein>
<gene>
    <name evidence="2" type="ORF">M7I_4766</name>
</gene>
<evidence type="ECO:0000313" key="2">
    <source>
        <dbReference type="EMBL" id="EHK99362.1"/>
    </source>
</evidence>
<dbReference type="HOGENOM" id="CLU_1204558_0_0_1"/>
<keyword evidence="3" id="KW-1185">Reference proteome</keyword>
<name>H0EQ23_GLAL7</name>
<feature type="region of interest" description="Disordered" evidence="1">
    <location>
        <begin position="1"/>
        <end position="21"/>
    </location>
</feature>
<comment type="caution">
    <text evidence="2">The sequence shown here is derived from an EMBL/GenBank/DDBJ whole genome shotgun (WGS) entry which is preliminary data.</text>
</comment>
<feature type="compositionally biased region" description="Basic and acidic residues" evidence="1">
    <location>
        <begin position="8"/>
        <end position="17"/>
    </location>
</feature>
<evidence type="ECO:0000313" key="3">
    <source>
        <dbReference type="Proteomes" id="UP000005446"/>
    </source>
</evidence>
<dbReference type="OrthoDB" id="5863171at2759"/>
<sequence length="217" mass="22887">MAQGLIDEASRGSHSDELSTDEGTLEPLCHILTPIGMLGYGFDESLIYKALQDLATNETPTALILDSGSTDGGPLKLATGSMTAPRVAYIRDLRKLLALSHEFKVPVIISSAGGDGTNEHVDEVLAIVQEIIEEEPKTGVTKVKVLKALAADEVTGCGVSVPALTTQDVEDATVVVAQMGPEPFMDVMGAETYDIIIGGRATKNLQERGSLTGMSME</sequence>
<dbReference type="EMBL" id="AGUE01000118">
    <property type="protein sequence ID" value="EHK99362.1"/>
    <property type="molecule type" value="Genomic_DNA"/>
</dbReference>
<proteinExistence type="predicted"/>
<dbReference type="Proteomes" id="UP000005446">
    <property type="component" value="Unassembled WGS sequence"/>
</dbReference>
<evidence type="ECO:0000256" key="1">
    <source>
        <dbReference type="SAM" id="MobiDB-lite"/>
    </source>
</evidence>
<dbReference type="AlphaFoldDB" id="H0EQ23"/>
<reference evidence="2 3" key="1">
    <citation type="journal article" date="2012" name="Eukaryot. Cell">
        <title>Genome sequence of the fungus Glarea lozoyensis: the first genome sequence of a species from the Helotiaceae family.</title>
        <authorList>
            <person name="Youssar L."/>
            <person name="Gruening B.A."/>
            <person name="Erxleben A."/>
            <person name="Guenther S."/>
            <person name="Huettel W."/>
        </authorList>
    </citation>
    <scope>NUCLEOTIDE SEQUENCE [LARGE SCALE GENOMIC DNA]</scope>
    <source>
        <strain evidence="3">ATCC 74030 / MF5533</strain>
    </source>
</reference>
<organism evidence="2 3">
    <name type="scientific">Glarea lozoyensis (strain ATCC 74030 / MF5533)</name>
    <dbReference type="NCBI Taxonomy" id="1104152"/>
    <lineage>
        <taxon>Eukaryota</taxon>
        <taxon>Fungi</taxon>
        <taxon>Dikarya</taxon>
        <taxon>Ascomycota</taxon>
        <taxon>Pezizomycotina</taxon>
        <taxon>Leotiomycetes</taxon>
        <taxon>Helotiales</taxon>
        <taxon>Helotiaceae</taxon>
        <taxon>Glarea</taxon>
    </lineage>
</organism>